<dbReference type="Gene3D" id="6.10.140.140">
    <property type="match status" value="1"/>
</dbReference>
<evidence type="ECO:0000256" key="2">
    <source>
        <dbReference type="ARBA" id="ARBA00022737"/>
    </source>
</evidence>
<feature type="compositionally biased region" description="Polar residues" evidence="7">
    <location>
        <begin position="125"/>
        <end position="135"/>
    </location>
</feature>
<dbReference type="PANTHER" id="PTHR23235:SF142">
    <property type="entry name" value="ZINC FINGER PROTEIN 384"/>
    <property type="match status" value="1"/>
</dbReference>
<dbReference type="OrthoDB" id="654211at2759"/>
<organism evidence="11 12">
    <name type="scientific">Geotrypetes seraphini</name>
    <name type="common">Gaboon caecilian</name>
    <name type="synonym">Caecilia seraphini</name>
    <dbReference type="NCBI Taxonomy" id="260995"/>
    <lineage>
        <taxon>Eukaryota</taxon>
        <taxon>Metazoa</taxon>
        <taxon>Chordata</taxon>
        <taxon>Craniata</taxon>
        <taxon>Vertebrata</taxon>
        <taxon>Euteleostomi</taxon>
        <taxon>Amphibia</taxon>
        <taxon>Gymnophiona</taxon>
        <taxon>Geotrypetes</taxon>
    </lineage>
</organism>
<evidence type="ECO:0000256" key="4">
    <source>
        <dbReference type="ARBA" id="ARBA00022833"/>
    </source>
</evidence>
<evidence type="ECO:0000259" key="9">
    <source>
        <dbReference type="PROSITE" id="PS50805"/>
    </source>
</evidence>
<dbReference type="GeneID" id="117355026"/>
<dbReference type="RefSeq" id="XP_033788863.1">
    <property type="nucleotide sequence ID" value="XM_033932972.1"/>
</dbReference>
<dbReference type="Proteomes" id="UP000515159">
    <property type="component" value="Chromosome 2"/>
</dbReference>
<feature type="domain" description="KRAB" evidence="9">
    <location>
        <begin position="11"/>
        <end position="82"/>
    </location>
</feature>
<keyword evidence="5" id="KW-0539">Nucleus</keyword>
<dbReference type="FunCoup" id="A0A6P8QN11">
    <property type="interactions" value="32"/>
</dbReference>
<dbReference type="Pfam" id="PF01352">
    <property type="entry name" value="KRAB"/>
    <property type="match status" value="1"/>
</dbReference>
<dbReference type="InterPro" id="IPR003655">
    <property type="entry name" value="aKRAB"/>
</dbReference>
<dbReference type="AlphaFoldDB" id="A0A6P8QN11"/>
<evidence type="ECO:0000256" key="7">
    <source>
        <dbReference type="SAM" id="MobiDB-lite"/>
    </source>
</evidence>
<dbReference type="InParanoid" id="A0A6P8QN11"/>
<feature type="domain" description="C2H2-type" evidence="8">
    <location>
        <begin position="353"/>
        <end position="380"/>
    </location>
</feature>
<protein>
    <submittedName>
        <fullName evidence="12">Zinc finger protein 98-like</fullName>
    </submittedName>
</protein>
<gene>
    <name evidence="12" type="primary">LOC117355026</name>
</gene>
<feature type="domain" description="C2H2-type" evidence="8">
    <location>
        <begin position="269"/>
        <end position="296"/>
    </location>
</feature>
<feature type="compositionally biased region" description="Basic and acidic residues" evidence="7">
    <location>
        <begin position="91"/>
        <end position="102"/>
    </location>
</feature>
<evidence type="ECO:0000259" key="8">
    <source>
        <dbReference type="PROSITE" id="PS50157"/>
    </source>
</evidence>
<keyword evidence="2" id="KW-0677">Repeat</keyword>
<dbReference type="InterPro" id="IPR036051">
    <property type="entry name" value="KRAB_dom_sf"/>
</dbReference>
<dbReference type="GO" id="GO:0000981">
    <property type="term" value="F:DNA-binding transcription factor activity, RNA polymerase II-specific"/>
    <property type="evidence" value="ECO:0007669"/>
    <property type="project" value="TreeGrafter"/>
</dbReference>
<dbReference type="SUPFAM" id="SSF109640">
    <property type="entry name" value="KRAB domain (Kruppel-associated box)"/>
    <property type="match status" value="1"/>
</dbReference>
<feature type="domain" description="C2H2-type" evidence="8">
    <location>
        <begin position="297"/>
        <end position="324"/>
    </location>
</feature>
<dbReference type="Pfam" id="PF00096">
    <property type="entry name" value="zf-C2H2"/>
    <property type="match status" value="7"/>
</dbReference>
<feature type="domain" description="C2H2-type" evidence="8">
    <location>
        <begin position="241"/>
        <end position="268"/>
    </location>
</feature>
<feature type="compositionally biased region" description="Basic and acidic residues" evidence="7">
    <location>
        <begin position="70"/>
        <end position="83"/>
    </location>
</feature>
<evidence type="ECO:0000256" key="1">
    <source>
        <dbReference type="ARBA" id="ARBA00022723"/>
    </source>
</evidence>
<evidence type="ECO:0000313" key="12">
    <source>
        <dbReference type="RefSeq" id="XP_033788863.1"/>
    </source>
</evidence>
<dbReference type="PROSITE" id="PS00028">
    <property type="entry name" value="ZINC_FINGER_C2H2_1"/>
    <property type="match status" value="6"/>
</dbReference>
<dbReference type="FunFam" id="3.30.160.60:FF:000912">
    <property type="entry name" value="Zinc finger protein 660"/>
    <property type="match status" value="6"/>
</dbReference>
<dbReference type="InterPro" id="IPR013087">
    <property type="entry name" value="Znf_C2H2_type"/>
</dbReference>
<evidence type="ECO:0000256" key="3">
    <source>
        <dbReference type="ARBA" id="ARBA00022771"/>
    </source>
</evidence>
<name>A0A6P8QN11_GEOSA</name>
<dbReference type="SMART" id="SM00349">
    <property type="entry name" value="KRAB"/>
    <property type="match status" value="1"/>
</dbReference>
<feature type="domain" description="KRAB-related" evidence="10">
    <location>
        <begin position="8"/>
        <end position="72"/>
    </location>
</feature>
<dbReference type="InterPro" id="IPR036236">
    <property type="entry name" value="Znf_C2H2_sf"/>
</dbReference>
<dbReference type="PROSITE" id="PS50157">
    <property type="entry name" value="ZINC_FINGER_C2H2_2"/>
    <property type="match status" value="7"/>
</dbReference>
<dbReference type="CDD" id="cd07765">
    <property type="entry name" value="KRAB_A-box"/>
    <property type="match status" value="1"/>
</dbReference>
<proteinExistence type="predicted"/>
<dbReference type="FunFam" id="3.30.160.60:FF:000446">
    <property type="entry name" value="Zinc finger protein"/>
    <property type="match status" value="1"/>
</dbReference>
<keyword evidence="11" id="KW-1185">Reference proteome</keyword>
<feature type="compositionally biased region" description="Polar residues" evidence="7">
    <location>
        <begin position="165"/>
        <end position="181"/>
    </location>
</feature>
<feature type="domain" description="C2H2-type" evidence="8">
    <location>
        <begin position="213"/>
        <end position="240"/>
    </location>
</feature>
<dbReference type="GO" id="GO:0000978">
    <property type="term" value="F:RNA polymerase II cis-regulatory region sequence-specific DNA binding"/>
    <property type="evidence" value="ECO:0007669"/>
    <property type="project" value="TreeGrafter"/>
</dbReference>
<keyword evidence="1" id="KW-0479">Metal-binding</keyword>
<dbReference type="SMART" id="SM00355">
    <property type="entry name" value="ZnF_C2H2"/>
    <property type="match status" value="6"/>
</dbReference>
<dbReference type="InterPro" id="IPR001909">
    <property type="entry name" value="KRAB"/>
</dbReference>
<dbReference type="PROSITE" id="PS50805">
    <property type="entry name" value="KRAB"/>
    <property type="match status" value="1"/>
</dbReference>
<feature type="domain" description="C2H2-type" evidence="8">
    <location>
        <begin position="325"/>
        <end position="352"/>
    </location>
</feature>
<keyword evidence="4" id="KW-0862">Zinc</keyword>
<sequence length="445" mass="51788">MAAGASAQMQVTFEEIAVSFSQEEWEYLDEEQKELYREVMKENYEILISLGSPTFTPKIISYIERGEEPYIRDEPGSEERETVKSSCSADHQNRHDWKRIENQGEGPVEMEEIQTQSENVYENISQTPEIINTKNCKQESREQRDPAEDSQEGPLSVERNDRELNNSLENQRPSQISNSDKVTSESHYGKRKRKTHQKELQMHKRDHKNKKPLTSSEHNKSFTRLSTLKSHKMIHTGHKPFTCTECNKSFTWLSTLKSHEMIHTGHKPFTCTECNKSFTWLSTLKSHEMIHTGHKPFTCTECNKTFTRLSNLKGHKMIHTGHKPFTCTECNKSFTLLSDVKRHKVIHTGHKPFTCTECNKSFTRLSTLKSHKIIHTGYKPFTCTECNKSFTQLLALKSHKMIHTGHKPFPCTECNKSFTRLSTLKTFNEVVITDCYDEWFQRQVE</sequence>
<dbReference type="PROSITE" id="PS50806">
    <property type="entry name" value="KRAB_RELATED"/>
    <property type="match status" value="1"/>
</dbReference>
<feature type="region of interest" description="Disordered" evidence="7">
    <location>
        <begin position="70"/>
        <end position="113"/>
    </location>
</feature>
<dbReference type="GO" id="GO:0005634">
    <property type="term" value="C:nucleus"/>
    <property type="evidence" value="ECO:0007669"/>
    <property type="project" value="UniProtKB-ARBA"/>
</dbReference>
<dbReference type="KEGG" id="gsh:117355026"/>
<feature type="region of interest" description="Disordered" evidence="7">
    <location>
        <begin position="125"/>
        <end position="220"/>
    </location>
</feature>
<evidence type="ECO:0000256" key="5">
    <source>
        <dbReference type="ARBA" id="ARBA00023242"/>
    </source>
</evidence>
<feature type="domain" description="C2H2-type" evidence="8">
    <location>
        <begin position="381"/>
        <end position="408"/>
    </location>
</feature>
<dbReference type="GO" id="GO:0008270">
    <property type="term" value="F:zinc ion binding"/>
    <property type="evidence" value="ECO:0007669"/>
    <property type="project" value="UniProtKB-KW"/>
</dbReference>
<evidence type="ECO:0000256" key="6">
    <source>
        <dbReference type="PROSITE-ProRule" id="PRU00042"/>
    </source>
</evidence>
<dbReference type="PANTHER" id="PTHR23235">
    <property type="entry name" value="KRUEPPEL-LIKE TRANSCRIPTION FACTOR"/>
    <property type="match status" value="1"/>
</dbReference>
<reference evidence="12" key="1">
    <citation type="submission" date="2025-08" db="UniProtKB">
        <authorList>
            <consortium name="RefSeq"/>
        </authorList>
    </citation>
    <scope>IDENTIFICATION</scope>
</reference>
<accession>A0A6P8QN11</accession>
<dbReference type="SUPFAM" id="SSF57667">
    <property type="entry name" value="beta-beta-alpha zinc fingers"/>
    <property type="match status" value="4"/>
</dbReference>
<feature type="compositionally biased region" description="Basic and acidic residues" evidence="7">
    <location>
        <begin position="136"/>
        <end position="147"/>
    </location>
</feature>
<evidence type="ECO:0000259" key="10">
    <source>
        <dbReference type="PROSITE" id="PS50806"/>
    </source>
</evidence>
<evidence type="ECO:0000313" key="11">
    <source>
        <dbReference type="Proteomes" id="UP000515159"/>
    </source>
</evidence>
<keyword evidence="3 6" id="KW-0863">Zinc-finger</keyword>
<dbReference type="Gene3D" id="3.30.160.60">
    <property type="entry name" value="Classic Zinc Finger"/>
    <property type="match status" value="8"/>
</dbReference>